<dbReference type="AlphaFoldDB" id="A0A8S9V7K8"/>
<accession>A0A8S9V7K8</accession>
<gene>
    <name evidence="2" type="ORF">GN958_ATG01945</name>
</gene>
<proteinExistence type="predicted"/>
<sequence length="189" mass="21915">MRHGRQPKRGTKHCWRITGSRTGWRRRSARWRRQSGRGGADGNWGRRRPRRWWSRSCSTSRSSGSGAVSPGERDYPPRRVNVREKAKALYLAKFKGLDETMPATMWLKSVTVEVRRQAVTMGVEWSDDQIYHESASHLDSEAKRWFATGTESVSPKEESITTLAEMLHAKYMTQRTDPKLVDRLNARRQ</sequence>
<evidence type="ECO:0000256" key="1">
    <source>
        <dbReference type="SAM" id="MobiDB-lite"/>
    </source>
</evidence>
<feature type="compositionally biased region" description="Basic residues" evidence="1">
    <location>
        <begin position="1"/>
        <end position="15"/>
    </location>
</feature>
<dbReference type="EMBL" id="JAACNO010000211">
    <property type="protein sequence ID" value="KAF4148871.1"/>
    <property type="molecule type" value="Genomic_DNA"/>
</dbReference>
<name>A0A8S9V7K8_PHYIN</name>
<feature type="region of interest" description="Disordered" evidence="1">
    <location>
        <begin position="1"/>
        <end position="79"/>
    </location>
</feature>
<feature type="compositionally biased region" description="Basic residues" evidence="1">
    <location>
        <begin position="23"/>
        <end position="35"/>
    </location>
</feature>
<evidence type="ECO:0000313" key="3">
    <source>
        <dbReference type="Proteomes" id="UP000704712"/>
    </source>
</evidence>
<reference evidence="2" key="1">
    <citation type="submission" date="2020-03" db="EMBL/GenBank/DDBJ databases">
        <title>Hybrid Assembly of Korean Phytophthora infestans isolates.</title>
        <authorList>
            <person name="Prokchorchik M."/>
            <person name="Lee Y."/>
            <person name="Seo J."/>
            <person name="Cho J.-H."/>
            <person name="Park Y.-E."/>
            <person name="Jang D.-C."/>
            <person name="Im J.-S."/>
            <person name="Choi J.-G."/>
            <person name="Park H.-J."/>
            <person name="Lee G.-B."/>
            <person name="Lee Y.-G."/>
            <person name="Hong S.-Y."/>
            <person name="Cho K."/>
            <person name="Sohn K.H."/>
        </authorList>
    </citation>
    <scope>NUCLEOTIDE SEQUENCE</scope>
    <source>
        <strain evidence="2">KR_2_A2</strain>
    </source>
</reference>
<evidence type="ECO:0000313" key="2">
    <source>
        <dbReference type="EMBL" id="KAF4148871.1"/>
    </source>
</evidence>
<protein>
    <submittedName>
        <fullName evidence="2">Uncharacterized protein</fullName>
    </submittedName>
</protein>
<dbReference type="Proteomes" id="UP000704712">
    <property type="component" value="Unassembled WGS sequence"/>
</dbReference>
<organism evidence="2 3">
    <name type="scientific">Phytophthora infestans</name>
    <name type="common">Potato late blight agent</name>
    <name type="synonym">Botrytis infestans</name>
    <dbReference type="NCBI Taxonomy" id="4787"/>
    <lineage>
        <taxon>Eukaryota</taxon>
        <taxon>Sar</taxon>
        <taxon>Stramenopiles</taxon>
        <taxon>Oomycota</taxon>
        <taxon>Peronosporomycetes</taxon>
        <taxon>Peronosporales</taxon>
        <taxon>Peronosporaceae</taxon>
        <taxon>Phytophthora</taxon>
    </lineage>
</organism>
<feature type="compositionally biased region" description="Low complexity" evidence="1">
    <location>
        <begin position="54"/>
        <end position="66"/>
    </location>
</feature>
<comment type="caution">
    <text evidence="2">The sequence shown here is derived from an EMBL/GenBank/DDBJ whole genome shotgun (WGS) entry which is preliminary data.</text>
</comment>